<feature type="binding site" evidence="9">
    <location>
        <position position="236"/>
    </location>
    <ligand>
        <name>substrate</name>
    </ligand>
</feature>
<evidence type="ECO:0000259" key="14">
    <source>
        <dbReference type="Pfam" id="PF02866"/>
    </source>
</evidence>
<evidence type="ECO:0000313" key="16">
    <source>
        <dbReference type="Proteomes" id="UP000004088"/>
    </source>
</evidence>
<feature type="binding site" evidence="9">
    <location>
        <position position="151"/>
    </location>
    <ligand>
        <name>NAD(+)</name>
        <dbReference type="ChEBI" id="CHEBI:57540"/>
    </ligand>
</feature>
<evidence type="ECO:0000256" key="1">
    <source>
        <dbReference type="ARBA" id="ARBA00003966"/>
    </source>
</evidence>
<keyword evidence="5" id="KW-0816">Tricarboxylic acid cycle</keyword>
<dbReference type="PROSITE" id="PS00064">
    <property type="entry name" value="L_LDH"/>
    <property type="match status" value="1"/>
</dbReference>
<feature type="binding site" evidence="9">
    <location>
        <begin position="87"/>
        <end position="88"/>
    </location>
    <ligand>
        <name>NAD(+)</name>
        <dbReference type="ChEBI" id="CHEBI:57540"/>
    </ligand>
</feature>
<feature type="binding site" evidence="9">
    <location>
        <position position="96"/>
    </location>
    <ligand>
        <name>substrate</name>
    </ligand>
</feature>
<feature type="binding site" evidence="9">
    <location>
        <begin position="126"/>
        <end position="128"/>
    </location>
    <ligand>
        <name>NAD(+)</name>
        <dbReference type="ChEBI" id="CHEBI:57540"/>
    </ligand>
</feature>
<dbReference type="PANTHER" id="PTHR43128">
    <property type="entry name" value="L-2-HYDROXYCARBOXYLATE DEHYDROGENASE (NAD(P)(+))"/>
    <property type="match status" value="1"/>
</dbReference>
<comment type="pathway">
    <text evidence="2 9">Fermentation; pyruvate fermentation to lactate; (S)-lactate from pyruvate: step 1/1.</text>
</comment>
<dbReference type="PRINTS" id="PR00086">
    <property type="entry name" value="LLDHDRGNASE"/>
</dbReference>
<evidence type="ECO:0000256" key="6">
    <source>
        <dbReference type="ARBA" id="ARBA00023002"/>
    </source>
</evidence>
<feature type="binding site" evidence="9">
    <location>
        <position position="47"/>
    </location>
    <ligand>
        <name>NAD(+)</name>
        <dbReference type="ChEBI" id="CHEBI:57540"/>
    </ligand>
</feature>
<comment type="subcellular location">
    <subcellularLocation>
        <location evidence="9">Cytoplasm</location>
    </subcellularLocation>
</comment>
<evidence type="ECO:0000256" key="7">
    <source>
        <dbReference type="ARBA" id="ARBA00023027"/>
    </source>
</evidence>
<sequence length="321" mass="34512">MSSYHHNKSGRKVVIIGTGAVGISYAFAVLNQALCDELVLIDLNEKRVSAEARDLRHGVLYAQSPIQVKQGGYADCEDADIVCICAGVPQKVGETRLDLIDNNLKVYHNIVGEVMKHGFNGIFLVATNPVDVLAYATWKFSGLPAEHVIGSGTILDTARLCNCLGKAFNVAPASVDAHMIGEHGDSVIAAWSTAYIAGVPLKEALEKAGDGAARMAEIHANVRDAAYSIIEGKGATYYGIAMGLARITQAVLRNQNIVLTISALLDGQYGQSDVYIGVPAVLNRNGIARVIEKPLDAQERTQFEKSAQILRSYQEKVNAYL</sequence>
<dbReference type="InterPro" id="IPR036291">
    <property type="entry name" value="NAD(P)-bd_dom_sf"/>
</dbReference>
<dbReference type="GO" id="GO:0006089">
    <property type="term" value="P:lactate metabolic process"/>
    <property type="evidence" value="ECO:0007669"/>
    <property type="project" value="TreeGrafter"/>
</dbReference>
<dbReference type="InterPro" id="IPR018177">
    <property type="entry name" value="L-lactate_DH_AS"/>
</dbReference>
<dbReference type="FunFam" id="3.40.50.720:FF:000018">
    <property type="entry name" value="Malate dehydrogenase"/>
    <property type="match status" value="1"/>
</dbReference>
<dbReference type="HOGENOM" id="CLU_045401_1_1_4"/>
<dbReference type="InterPro" id="IPR015955">
    <property type="entry name" value="Lactate_DH/Glyco_Ohase_4_C"/>
</dbReference>
<feature type="binding site" evidence="11">
    <location>
        <position position="103"/>
    </location>
    <ligand>
        <name>NAD(+)</name>
        <dbReference type="ChEBI" id="CHEBI:57540"/>
    </ligand>
</feature>
<feature type="transmembrane region" description="Helical" evidence="12">
    <location>
        <begin position="12"/>
        <end position="30"/>
    </location>
</feature>
<evidence type="ECO:0000313" key="15">
    <source>
        <dbReference type="EMBL" id="EGC16850.1"/>
    </source>
</evidence>
<feature type="domain" description="Lactate/malate dehydrogenase C-terminal" evidence="14">
    <location>
        <begin position="153"/>
        <end position="319"/>
    </location>
</feature>
<feature type="binding site" evidence="9">
    <location>
        <position position="90"/>
    </location>
    <ligand>
        <name>substrate</name>
    </ligand>
</feature>
<feature type="binding site" evidence="11">
    <location>
        <begin position="17"/>
        <end position="22"/>
    </location>
    <ligand>
        <name>NAD(+)</name>
        <dbReference type="ChEBI" id="CHEBI:57540"/>
    </ligand>
</feature>
<keyword evidence="7 9" id="KW-0520">NAD</keyword>
<dbReference type="GO" id="GO:0005737">
    <property type="term" value="C:cytoplasm"/>
    <property type="evidence" value="ECO:0007669"/>
    <property type="project" value="UniProtKB-SubCell"/>
</dbReference>
<dbReference type="GO" id="GO:0006099">
    <property type="term" value="P:tricarboxylic acid cycle"/>
    <property type="evidence" value="ECO:0007669"/>
    <property type="project" value="UniProtKB-KW"/>
</dbReference>
<comment type="catalytic activity">
    <reaction evidence="8 9">
        <text>(S)-lactate + NAD(+) = pyruvate + NADH + H(+)</text>
        <dbReference type="Rhea" id="RHEA:23444"/>
        <dbReference type="ChEBI" id="CHEBI:15361"/>
        <dbReference type="ChEBI" id="CHEBI:15378"/>
        <dbReference type="ChEBI" id="CHEBI:16651"/>
        <dbReference type="ChEBI" id="CHEBI:57540"/>
        <dbReference type="ChEBI" id="CHEBI:57945"/>
        <dbReference type="EC" id="1.1.1.27"/>
    </reaction>
</comment>
<feature type="binding site" evidence="9">
    <location>
        <position position="73"/>
    </location>
    <ligand>
        <name>NAD(+)</name>
        <dbReference type="ChEBI" id="CHEBI:57540"/>
    </ligand>
</feature>
<protein>
    <recommendedName>
        <fullName evidence="4 9">L-lactate dehydrogenase</fullName>
        <shortName evidence="9">L-LDH</shortName>
        <ecNumber evidence="4 9">1.1.1.27</ecNumber>
    </recommendedName>
</protein>
<feature type="binding site" evidence="9">
    <location>
        <position position="21"/>
    </location>
    <ligand>
        <name>NAD(+)</name>
        <dbReference type="ChEBI" id="CHEBI:57540"/>
    </ligand>
</feature>
<dbReference type="CDD" id="cd05291">
    <property type="entry name" value="HicDH_like"/>
    <property type="match status" value="1"/>
</dbReference>
<comment type="function">
    <text evidence="1">Catalyzes the reversible oxidation of malate to oxaloacetate.</text>
</comment>
<gene>
    <name evidence="9 15" type="primary">ldh</name>
    <name evidence="15" type="ORF">HMPREF9098_1653</name>
</gene>
<evidence type="ECO:0000256" key="4">
    <source>
        <dbReference type="ARBA" id="ARBA00012967"/>
    </source>
</evidence>
<dbReference type="PIRSF" id="PIRSF000102">
    <property type="entry name" value="Lac_mal_DH"/>
    <property type="match status" value="1"/>
</dbReference>
<dbReference type="Pfam" id="PF02866">
    <property type="entry name" value="Ldh_1_C"/>
    <property type="match status" value="1"/>
</dbReference>
<evidence type="ECO:0000256" key="9">
    <source>
        <dbReference type="HAMAP-Rule" id="MF_00488"/>
    </source>
</evidence>
<keyword evidence="16" id="KW-1185">Reference proteome</keyword>
<feature type="modified residue" description="Phosphotyrosine" evidence="9">
    <location>
        <position position="227"/>
    </location>
</feature>
<dbReference type="InterPro" id="IPR001557">
    <property type="entry name" value="L-lactate/malate_DH"/>
</dbReference>
<evidence type="ECO:0000256" key="2">
    <source>
        <dbReference type="ARBA" id="ARBA00004843"/>
    </source>
</evidence>
<feature type="active site" description="Proton acceptor" evidence="9 10">
    <location>
        <position position="183"/>
    </location>
</feature>
<dbReference type="EMBL" id="AEWV01000030">
    <property type="protein sequence ID" value="EGC16850.1"/>
    <property type="molecule type" value="Genomic_DNA"/>
</dbReference>
<proteinExistence type="inferred from homology"/>
<accession>F0F0L8</accession>
<organism evidence="15 16">
    <name type="scientific">Kingella denitrificans ATCC 33394</name>
    <dbReference type="NCBI Taxonomy" id="888741"/>
    <lineage>
        <taxon>Bacteria</taxon>
        <taxon>Pseudomonadati</taxon>
        <taxon>Pseudomonadota</taxon>
        <taxon>Betaproteobacteria</taxon>
        <taxon>Neisseriales</taxon>
        <taxon>Neisseriaceae</taxon>
        <taxon>Kingella</taxon>
    </lineage>
</organism>
<dbReference type="InterPro" id="IPR011304">
    <property type="entry name" value="L-lactate_DH"/>
</dbReference>
<feature type="binding site" evidence="9">
    <location>
        <begin position="128"/>
        <end position="131"/>
    </location>
    <ligand>
        <name>substrate</name>
    </ligand>
</feature>
<dbReference type="PANTHER" id="PTHR43128:SF16">
    <property type="entry name" value="L-LACTATE DEHYDROGENASE"/>
    <property type="match status" value="1"/>
</dbReference>
<evidence type="ECO:0000256" key="12">
    <source>
        <dbReference type="SAM" id="Phobius"/>
    </source>
</evidence>
<keyword evidence="9" id="KW-0963">Cytoplasm</keyword>
<dbReference type="NCBIfam" id="NF000824">
    <property type="entry name" value="PRK00066.1"/>
    <property type="match status" value="1"/>
</dbReference>
<dbReference type="SUPFAM" id="SSF51735">
    <property type="entry name" value="NAD(P)-binding Rossmann-fold domains"/>
    <property type="match status" value="1"/>
</dbReference>
<comment type="caution">
    <text evidence="9">Lacks conserved residue(s) required for the propagation of feature annotation.</text>
</comment>
<feature type="binding site" evidence="9 11">
    <location>
        <position position="42"/>
    </location>
    <ligand>
        <name>NAD(+)</name>
        <dbReference type="ChEBI" id="CHEBI:57540"/>
    </ligand>
</feature>
<dbReference type="AlphaFoldDB" id="F0F0L8"/>
<dbReference type="UniPathway" id="UPA00554">
    <property type="reaction ID" value="UER00611"/>
</dbReference>
<dbReference type="EC" id="1.1.1.27" evidence="4 9"/>
<name>F0F0L8_9NEIS</name>
<evidence type="ECO:0000256" key="11">
    <source>
        <dbReference type="PIRSR" id="PIRSR000102-3"/>
    </source>
</evidence>
<dbReference type="Pfam" id="PF00056">
    <property type="entry name" value="Ldh_1_N"/>
    <property type="match status" value="1"/>
</dbReference>
<comment type="subunit">
    <text evidence="9">Homotetramer.</text>
</comment>
<dbReference type="STRING" id="888741.HMPREF9098_1653"/>
<keyword evidence="6 9" id="KW-0560">Oxidoreductase</keyword>
<evidence type="ECO:0000259" key="13">
    <source>
        <dbReference type="Pfam" id="PF00056"/>
    </source>
</evidence>
<evidence type="ECO:0000256" key="3">
    <source>
        <dbReference type="ARBA" id="ARBA00006054"/>
    </source>
</evidence>
<keyword evidence="12" id="KW-1133">Transmembrane helix</keyword>
<comment type="caution">
    <text evidence="15">The sequence shown here is derived from an EMBL/GenBank/DDBJ whole genome shotgun (WGS) entry which is preliminary data.</text>
</comment>
<dbReference type="HAMAP" id="MF_00488">
    <property type="entry name" value="Lactate_dehydrog"/>
    <property type="match status" value="1"/>
</dbReference>
<dbReference type="GO" id="GO:0006096">
    <property type="term" value="P:glycolytic process"/>
    <property type="evidence" value="ECO:0007669"/>
    <property type="project" value="UniProtKB-UniRule"/>
</dbReference>
<comment type="function">
    <text evidence="9">Catalyzes the conversion of lactate to pyruvate.</text>
</comment>
<comment type="similarity">
    <text evidence="3 9">Belongs to the LDH/MDH superfamily. LDH family.</text>
</comment>
<dbReference type="Gene3D" id="3.40.50.720">
    <property type="entry name" value="NAD(P)-binding Rossmann-like Domain"/>
    <property type="match status" value="1"/>
</dbReference>
<feature type="binding site" evidence="9">
    <location>
        <begin position="156"/>
        <end position="159"/>
    </location>
    <ligand>
        <name>substrate</name>
    </ligand>
</feature>
<dbReference type="Gene3D" id="3.90.110.10">
    <property type="entry name" value="Lactate dehydrogenase/glycoside hydrolase, family 4, C-terminal"/>
    <property type="match status" value="1"/>
</dbReference>
<dbReference type="RefSeq" id="WP_003783442.1">
    <property type="nucleotide sequence ID" value="NZ_GL870929.1"/>
</dbReference>
<feature type="domain" description="Lactate/malate dehydrogenase N-terminal" evidence="13">
    <location>
        <begin position="12"/>
        <end position="150"/>
    </location>
</feature>
<dbReference type="NCBIfam" id="TIGR01771">
    <property type="entry name" value="L-LDH-NAD"/>
    <property type="match status" value="1"/>
</dbReference>
<keyword evidence="12" id="KW-0812">Transmembrane</keyword>
<keyword evidence="9" id="KW-0597">Phosphoprotein</keyword>
<evidence type="ECO:0000256" key="5">
    <source>
        <dbReference type="ARBA" id="ARBA00022532"/>
    </source>
</evidence>
<evidence type="ECO:0000256" key="8">
    <source>
        <dbReference type="ARBA" id="ARBA00049258"/>
    </source>
</evidence>
<dbReference type="GO" id="GO:0004459">
    <property type="term" value="F:L-lactate dehydrogenase (NAD+) activity"/>
    <property type="evidence" value="ECO:0007669"/>
    <property type="project" value="UniProtKB-UniRule"/>
</dbReference>
<dbReference type="InterPro" id="IPR022383">
    <property type="entry name" value="Lactate/malate_DH_C"/>
</dbReference>
<reference evidence="15 16" key="1">
    <citation type="submission" date="2011-01" db="EMBL/GenBank/DDBJ databases">
        <authorList>
            <person name="Muzny D."/>
            <person name="Qin X."/>
            <person name="Deng J."/>
            <person name="Jiang H."/>
            <person name="Liu Y."/>
            <person name="Qu J."/>
            <person name="Song X.-Z."/>
            <person name="Zhang L."/>
            <person name="Thornton R."/>
            <person name="Coyle M."/>
            <person name="Francisco L."/>
            <person name="Jackson L."/>
            <person name="Javaid M."/>
            <person name="Korchina V."/>
            <person name="Kovar C."/>
            <person name="Mata R."/>
            <person name="Mathew T."/>
            <person name="Ngo R."/>
            <person name="Nguyen L."/>
            <person name="Nguyen N."/>
            <person name="Okwuonu G."/>
            <person name="Ongeri F."/>
            <person name="Pham C."/>
            <person name="Simmons D."/>
            <person name="Wilczek-Boney K."/>
            <person name="Hale W."/>
            <person name="Jakkamsetti A."/>
            <person name="Pham P."/>
            <person name="Ruth R."/>
            <person name="San Lucas F."/>
            <person name="Warren J."/>
            <person name="Zhang J."/>
            <person name="Zhao Z."/>
            <person name="Zhou C."/>
            <person name="Zhu D."/>
            <person name="Lee S."/>
            <person name="Bess C."/>
            <person name="Blankenburg K."/>
            <person name="Forbes L."/>
            <person name="Fu Q."/>
            <person name="Gubbala S."/>
            <person name="Hirani K."/>
            <person name="Jayaseelan J.C."/>
            <person name="Lara F."/>
            <person name="Munidasa M."/>
            <person name="Palculict T."/>
            <person name="Patil S."/>
            <person name="Pu L.-L."/>
            <person name="Saada N."/>
            <person name="Tang L."/>
            <person name="Weissenberger G."/>
            <person name="Zhu Y."/>
            <person name="Hemphill L."/>
            <person name="Shang Y."/>
            <person name="Youmans B."/>
            <person name="Ayvaz T."/>
            <person name="Ross M."/>
            <person name="Santibanez J."/>
            <person name="Aqrawi P."/>
            <person name="Gross S."/>
            <person name="Joshi V."/>
            <person name="Fowler G."/>
            <person name="Nazareth L."/>
            <person name="Reid J."/>
            <person name="Worley K."/>
            <person name="Petrosino J."/>
            <person name="Highlander S."/>
            <person name="Gibbs R."/>
        </authorList>
    </citation>
    <scope>NUCLEOTIDE SEQUENCE [LARGE SCALE GENOMIC DNA]</scope>
    <source>
        <strain evidence="15 16">ATCC 33394</strain>
    </source>
</reference>
<dbReference type="Proteomes" id="UP000004088">
    <property type="component" value="Unassembled WGS sequence"/>
</dbReference>
<evidence type="ECO:0000256" key="10">
    <source>
        <dbReference type="PIRSR" id="PIRSR000102-1"/>
    </source>
</evidence>
<dbReference type="InterPro" id="IPR001236">
    <property type="entry name" value="Lactate/malate_DH_N"/>
</dbReference>
<keyword evidence="12" id="KW-0472">Membrane</keyword>
<dbReference type="SUPFAM" id="SSF56327">
    <property type="entry name" value="LDH C-terminal domain-like"/>
    <property type="match status" value="1"/>
</dbReference>